<dbReference type="AlphaFoldDB" id="A0A0S4M2J3"/>
<evidence type="ECO:0000256" key="1">
    <source>
        <dbReference type="ARBA" id="ARBA00001936"/>
    </source>
</evidence>
<dbReference type="GO" id="GO:0004637">
    <property type="term" value="F:phosphoribosylamine-glycine ligase activity"/>
    <property type="evidence" value="ECO:0007669"/>
    <property type="project" value="UniProtKB-UniRule"/>
</dbReference>
<dbReference type="Gene3D" id="3.30.470.20">
    <property type="entry name" value="ATP-grasp fold, B domain"/>
    <property type="match status" value="1"/>
</dbReference>
<dbReference type="Gene3D" id="3.90.600.10">
    <property type="entry name" value="Phosphoribosylglycinamide synthetase, C-terminal domain"/>
    <property type="match status" value="1"/>
</dbReference>
<evidence type="ECO:0000256" key="7">
    <source>
        <dbReference type="ARBA" id="ARBA00022741"/>
    </source>
</evidence>
<accession>A0A0S4M2J3</accession>
<proteinExistence type="inferred from homology"/>
<dbReference type="InterPro" id="IPR011054">
    <property type="entry name" value="Rudment_hybrid_motif"/>
</dbReference>
<reference evidence="18" key="1">
    <citation type="submission" date="2015-11" db="EMBL/GenBank/DDBJ databases">
        <authorList>
            <person name="Seth-Smith H.M.B."/>
        </authorList>
    </citation>
    <scope>NUCLEOTIDE SEQUENCE [LARGE SCALE GENOMIC DNA]</scope>
    <source>
        <strain evidence="18">2013Ark11</strain>
    </source>
</reference>
<name>A0A0S4M2J3_9BURK</name>
<evidence type="ECO:0000313" key="17">
    <source>
        <dbReference type="EMBL" id="CUT18007.1"/>
    </source>
</evidence>
<dbReference type="InterPro" id="IPR011761">
    <property type="entry name" value="ATP-grasp"/>
</dbReference>
<dbReference type="PANTHER" id="PTHR43472:SF1">
    <property type="entry name" value="PHOSPHORIBOSYLAMINE--GLYCINE LIGASE, CHLOROPLASTIC"/>
    <property type="match status" value="1"/>
</dbReference>
<dbReference type="Gene3D" id="3.30.1490.20">
    <property type="entry name" value="ATP-grasp fold, A domain"/>
    <property type="match status" value="1"/>
</dbReference>
<comment type="cofactor">
    <cofactor evidence="1">
        <name>Mn(2+)</name>
        <dbReference type="ChEBI" id="CHEBI:29035"/>
    </cofactor>
</comment>
<dbReference type="InterPro" id="IPR020561">
    <property type="entry name" value="PRibGlycinamid_synth_ATP-grasp"/>
</dbReference>
<evidence type="ECO:0000256" key="5">
    <source>
        <dbReference type="ARBA" id="ARBA00022598"/>
    </source>
</evidence>
<dbReference type="GO" id="GO:0005524">
    <property type="term" value="F:ATP binding"/>
    <property type="evidence" value="ECO:0007669"/>
    <property type="project" value="UniProtKB-UniRule"/>
</dbReference>
<keyword evidence="9 15" id="KW-0067">ATP-binding</keyword>
<keyword evidence="10" id="KW-0464">Manganese</keyword>
<dbReference type="Pfam" id="PF02843">
    <property type="entry name" value="GARS_C"/>
    <property type="match status" value="1"/>
</dbReference>
<keyword evidence="18" id="KW-1185">Reference proteome</keyword>
<dbReference type="PROSITE" id="PS50975">
    <property type="entry name" value="ATP_GRASP"/>
    <property type="match status" value="1"/>
</dbReference>
<keyword evidence="5 14" id="KW-0436">Ligase</keyword>
<keyword evidence="6" id="KW-0479">Metal-binding</keyword>
<dbReference type="InterPro" id="IPR020560">
    <property type="entry name" value="PRibGlycinamide_synth_C-dom"/>
</dbReference>
<evidence type="ECO:0000256" key="15">
    <source>
        <dbReference type="PROSITE-ProRule" id="PRU00409"/>
    </source>
</evidence>
<dbReference type="RefSeq" id="WP_092486573.1">
    <property type="nucleotide sequence ID" value="NZ_FLSL01000090.1"/>
</dbReference>
<dbReference type="HAMAP" id="MF_00138">
    <property type="entry name" value="GARS"/>
    <property type="match status" value="1"/>
</dbReference>
<evidence type="ECO:0000313" key="18">
    <source>
        <dbReference type="Proteomes" id="UP000198651"/>
    </source>
</evidence>
<dbReference type="InterPro" id="IPR020559">
    <property type="entry name" value="PRibGlycinamide_synth_CS"/>
</dbReference>
<evidence type="ECO:0000256" key="3">
    <source>
        <dbReference type="ARBA" id="ARBA00005174"/>
    </source>
</evidence>
<sequence>MKVLVVGSGGREHALAWRISLGDRVSKVYVAPGNAGTFAEKSIENVHIQSDDIRSLADFAKSNGIDYTVVGSESPLEKGIVDLFLEEGLFILGPVKSLARLETSKVFAKDFMSRHSIPTAPYKCFDNAVDAHAYIDQLTFDFVIKSDGLAAGKGVFLPDSKEESHKIVDDLITELVLGDSGSSVVIEERISGDEISFIILTDGENIETLATSQDYKRLQTGDLGPNTGGMGANSPSSLMTPELYARIMREIVDPTMSGIVHDYGMSYSGFLYFGIMVSDNGDPFLLEYNCRLGDPETQVLLMRLVSDLNEIFFSAVHQKMGSISRIEWDTRHAVVVILASEGYPSNPIIGRPVLSIPKDMPSFKIFHSGTRYEKDEILTSGGRVFCVTALGETVRMAQKNAYDMISGVYFSGMQYRSDIGYKAIKDHY</sequence>
<dbReference type="PANTHER" id="PTHR43472">
    <property type="entry name" value="PHOSPHORIBOSYLAMINE--GLYCINE LIGASE"/>
    <property type="match status" value="1"/>
</dbReference>
<dbReference type="GO" id="GO:0006189">
    <property type="term" value="P:'de novo' IMP biosynthetic process"/>
    <property type="evidence" value="ECO:0007669"/>
    <property type="project" value="UniProtKB-UniRule"/>
</dbReference>
<dbReference type="STRING" id="1561003.Ark11_1197"/>
<evidence type="ECO:0000256" key="4">
    <source>
        <dbReference type="ARBA" id="ARBA00013255"/>
    </source>
</evidence>
<evidence type="ECO:0000259" key="16">
    <source>
        <dbReference type="PROSITE" id="PS50975"/>
    </source>
</evidence>
<evidence type="ECO:0000256" key="6">
    <source>
        <dbReference type="ARBA" id="ARBA00022723"/>
    </source>
</evidence>
<dbReference type="Pfam" id="PF01071">
    <property type="entry name" value="GARS_A"/>
    <property type="match status" value="1"/>
</dbReference>
<comment type="similarity">
    <text evidence="11 14">Belongs to the GARS family.</text>
</comment>
<dbReference type="Proteomes" id="UP000198651">
    <property type="component" value="Chromosome I"/>
</dbReference>
<organism evidence="17 18">
    <name type="scientific">Candidatus Ichthyocystis hellenicum</name>
    <dbReference type="NCBI Taxonomy" id="1561003"/>
    <lineage>
        <taxon>Bacteria</taxon>
        <taxon>Pseudomonadati</taxon>
        <taxon>Pseudomonadota</taxon>
        <taxon>Betaproteobacteria</taxon>
        <taxon>Burkholderiales</taxon>
        <taxon>Candidatus Ichthyocystis</taxon>
    </lineage>
</organism>
<feature type="domain" description="ATP-grasp" evidence="16">
    <location>
        <begin position="109"/>
        <end position="317"/>
    </location>
</feature>
<evidence type="ECO:0000256" key="12">
    <source>
        <dbReference type="ARBA" id="ARBA00042242"/>
    </source>
</evidence>
<evidence type="ECO:0000256" key="14">
    <source>
        <dbReference type="HAMAP-Rule" id="MF_00138"/>
    </source>
</evidence>
<evidence type="ECO:0000256" key="2">
    <source>
        <dbReference type="ARBA" id="ARBA00001946"/>
    </source>
</evidence>
<dbReference type="SUPFAM" id="SSF52440">
    <property type="entry name" value="PreATP-grasp domain"/>
    <property type="match status" value="1"/>
</dbReference>
<dbReference type="InterPro" id="IPR020562">
    <property type="entry name" value="PRibGlycinamide_synth_N"/>
</dbReference>
<dbReference type="InterPro" id="IPR016185">
    <property type="entry name" value="PreATP-grasp_dom_sf"/>
</dbReference>
<dbReference type="GO" id="GO:0046872">
    <property type="term" value="F:metal ion binding"/>
    <property type="evidence" value="ECO:0007669"/>
    <property type="project" value="UniProtKB-KW"/>
</dbReference>
<evidence type="ECO:0000256" key="10">
    <source>
        <dbReference type="ARBA" id="ARBA00023211"/>
    </source>
</evidence>
<dbReference type="SUPFAM" id="SSF56059">
    <property type="entry name" value="Glutathione synthetase ATP-binding domain-like"/>
    <property type="match status" value="1"/>
</dbReference>
<dbReference type="InterPro" id="IPR013815">
    <property type="entry name" value="ATP_grasp_subdomain_1"/>
</dbReference>
<evidence type="ECO:0000256" key="9">
    <source>
        <dbReference type="ARBA" id="ARBA00022840"/>
    </source>
</evidence>
<gene>
    <name evidence="14 17" type="primary">purD</name>
    <name evidence="17" type="ORF">Ark11_1197</name>
</gene>
<dbReference type="PROSITE" id="PS00184">
    <property type="entry name" value="GARS"/>
    <property type="match status" value="1"/>
</dbReference>
<keyword evidence="8 14" id="KW-0658">Purine biosynthesis</keyword>
<dbReference type="EC" id="6.3.4.13" evidence="4 14"/>
<dbReference type="SMART" id="SM01210">
    <property type="entry name" value="GARS_C"/>
    <property type="match status" value="1"/>
</dbReference>
<dbReference type="UniPathway" id="UPA00074">
    <property type="reaction ID" value="UER00125"/>
</dbReference>
<comment type="pathway">
    <text evidence="3 14">Purine metabolism; IMP biosynthesis via de novo pathway; N(1)-(5-phospho-D-ribosyl)glycinamide from 5-phospho-alpha-D-ribose 1-diphosphate: step 2/2.</text>
</comment>
<dbReference type="Gene3D" id="3.40.50.20">
    <property type="match status" value="1"/>
</dbReference>
<dbReference type="SUPFAM" id="SSF51246">
    <property type="entry name" value="Rudiment single hybrid motif"/>
    <property type="match status" value="1"/>
</dbReference>
<evidence type="ECO:0000256" key="8">
    <source>
        <dbReference type="ARBA" id="ARBA00022755"/>
    </source>
</evidence>
<dbReference type="Pfam" id="PF02844">
    <property type="entry name" value="GARS_N"/>
    <property type="match status" value="1"/>
</dbReference>
<evidence type="ECO:0000256" key="13">
    <source>
        <dbReference type="ARBA" id="ARBA00042864"/>
    </source>
</evidence>
<dbReference type="PATRIC" id="fig|1561003.3.peg.1230"/>
<dbReference type="GO" id="GO:0009113">
    <property type="term" value="P:purine nucleobase biosynthetic process"/>
    <property type="evidence" value="ECO:0007669"/>
    <property type="project" value="InterPro"/>
</dbReference>
<dbReference type="InterPro" id="IPR037123">
    <property type="entry name" value="PRibGlycinamide_synth_C_sf"/>
</dbReference>
<protein>
    <recommendedName>
        <fullName evidence="4 14">Phosphoribosylamine--glycine ligase</fullName>
        <ecNumber evidence="4 14">6.3.4.13</ecNumber>
    </recommendedName>
    <alternativeName>
        <fullName evidence="14">GARS</fullName>
    </alternativeName>
    <alternativeName>
        <fullName evidence="12 14">Glycinamide ribonucleotide synthetase</fullName>
    </alternativeName>
    <alternativeName>
        <fullName evidence="13 14">Phosphoribosylglycinamide synthetase</fullName>
    </alternativeName>
</protein>
<comment type="catalytic activity">
    <reaction evidence="14">
        <text>5-phospho-beta-D-ribosylamine + glycine + ATP = N(1)-(5-phospho-beta-D-ribosyl)glycinamide + ADP + phosphate + H(+)</text>
        <dbReference type="Rhea" id="RHEA:17453"/>
        <dbReference type="ChEBI" id="CHEBI:15378"/>
        <dbReference type="ChEBI" id="CHEBI:30616"/>
        <dbReference type="ChEBI" id="CHEBI:43474"/>
        <dbReference type="ChEBI" id="CHEBI:57305"/>
        <dbReference type="ChEBI" id="CHEBI:58681"/>
        <dbReference type="ChEBI" id="CHEBI:143788"/>
        <dbReference type="ChEBI" id="CHEBI:456216"/>
        <dbReference type="EC" id="6.3.4.13"/>
    </reaction>
</comment>
<dbReference type="EMBL" id="LN906597">
    <property type="protein sequence ID" value="CUT18007.1"/>
    <property type="molecule type" value="Genomic_DNA"/>
</dbReference>
<dbReference type="FunFam" id="3.40.50.20:FF:000006">
    <property type="entry name" value="Phosphoribosylamine--glycine ligase, chloroplastic"/>
    <property type="match status" value="1"/>
</dbReference>
<comment type="cofactor">
    <cofactor evidence="2">
        <name>Mg(2+)</name>
        <dbReference type="ChEBI" id="CHEBI:18420"/>
    </cofactor>
</comment>
<dbReference type="SMART" id="SM01209">
    <property type="entry name" value="GARS_A"/>
    <property type="match status" value="1"/>
</dbReference>
<dbReference type="InterPro" id="IPR000115">
    <property type="entry name" value="PRibGlycinamide_synth"/>
</dbReference>
<evidence type="ECO:0000256" key="11">
    <source>
        <dbReference type="ARBA" id="ARBA00038345"/>
    </source>
</evidence>
<dbReference type="OrthoDB" id="9807240at2"/>
<dbReference type="NCBIfam" id="TIGR00877">
    <property type="entry name" value="purD"/>
    <property type="match status" value="1"/>
</dbReference>
<keyword evidence="7 15" id="KW-0547">Nucleotide-binding</keyword>